<evidence type="ECO:0000313" key="10">
    <source>
        <dbReference type="EMBL" id="OGY46890.1"/>
    </source>
</evidence>
<evidence type="ECO:0000256" key="2">
    <source>
        <dbReference type="ARBA" id="ARBA00008445"/>
    </source>
</evidence>
<keyword evidence="6 9" id="KW-1133">Transmembrane helix</keyword>
<protein>
    <recommendedName>
        <fullName evidence="9">Protein-export membrane protein SecG</fullName>
    </recommendedName>
</protein>
<keyword evidence="9" id="KW-1003">Cell membrane</keyword>
<organism evidence="10 11">
    <name type="scientific">Candidatus Buchananbacteria bacterium RIFCSPHIGHO2_01_FULL_47_11b</name>
    <dbReference type="NCBI Taxonomy" id="1797537"/>
    <lineage>
        <taxon>Bacteria</taxon>
        <taxon>Candidatus Buchananiibacteriota</taxon>
    </lineage>
</organism>
<evidence type="ECO:0000256" key="9">
    <source>
        <dbReference type="RuleBase" id="RU365087"/>
    </source>
</evidence>
<evidence type="ECO:0000256" key="8">
    <source>
        <dbReference type="ARBA" id="ARBA00023136"/>
    </source>
</evidence>
<evidence type="ECO:0000256" key="3">
    <source>
        <dbReference type="ARBA" id="ARBA00022448"/>
    </source>
</evidence>
<comment type="similarity">
    <text evidence="2 9">Belongs to the SecG family.</text>
</comment>
<dbReference type="AlphaFoldDB" id="A0A1G1Y561"/>
<gene>
    <name evidence="10" type="ORF">A2840_01475</name>
</gene>
<feature type="transmembrane region" description="Helical" evidence="9">
    <location>
        <begin position="47"/>
        <end position="68"/>
    </location>
</feature>
<dbReference type="Proteomes" id="UP000178385">
    <property type="component" value="Unassembled WGS sequence"/>
</dbReference>
<comment type="subcellular location">
    <subcellularLocation>
        <location evidence="9">Cell membrane</location>
        <topology evidence="9">Multi-pass membrane protein</topology>
    </subcellularLocation>
    <subcellularLocation>
        <location evidence="1">Membrane</location>
        <topology evidence="1">Multi-pass membrane protein</topology>
    </subcellularLocation>
</comment>
<keyword evidence="5 9" id="KW-0653">Protein transport</keyword>
<keyword evidence="3 9" id="KW-0813">Transport</keyword>
<keyword evidence="8 9" id="KW-0472">Membrane</keyword>
<comment type="caution">
    <text evidence="10">The sequence shown here is derived from an EMBL/GenBank/DDBJ whole genome shotgun (WGS) entry which is preliminary data.</text>
</comment>
<dbReference type="GO" id="GO:0009306">
    <property type="term" value="P:protein secretion"/>
    <property type="evidence" value="ECO:0007669"/>
    <property type="project" value="UniProtKB-UniRule"/>
</dbReference>
<evidence type="ECO:0000256" key="6">
    <source>
        <dbReference type="ARBA" id="ARBA00022989"/>
    </source>
</evidence>
<evidence type="ECO:0000313" key="11">
    <source>
        <dbReference type="Proteomes" id="UP000178385"/>
    </source>
</evidence>
<evidence type="ECO:0000256" key="1">
    <source>
        <dbReference type="ARBA" id="ARBA00004141"/>
    </source>
</evidence>
<dbReference type="GO" id="GO:0005886">
    <property type="term" value="C:plasma membrane"/>
    <property type="evidence" value="ECO:0007669"/>
    <property type="project" value="UniProtKB-SubCell"/>
</dbReference>
<reference evidence="10 11" key="1">
    <citation type="journal article" date="2016" name="Nat. Commun.">
        <title>Thousands of microbial genomes shed light on interconnected biogeochemical processes in an aquifer system.</title>
        <authorList>
            <person name="Anantharaman K."/>
            <person name="Brown C.T."/>
            <person name="Hug L.A."/>
            <person name="Sharon I."/>
            <person name="Castelle C.J."/>
            <person name="Probst A.J."/>
            <person name="Thomas B.C."/>
            <person name="Singh A."/>
            <person name="Wilkins M.J."/>
            <person name="Karaoz U."/>
            <person name="Brodie E.L."/>
            <person name="Williams K.H."/>
            <person name="Hubbard S.S."/>
            <person name="Banfield J.F."/>
        </authorList>
    </citation>
    <scope>NUCLEOTIDE SEQUENCE [LARGE SCALE GENOMIC DNA]</scope>
</reference>
<dbReference type="Pfam" id="PF03840">
    <property type="entry name" value="SecG"/>
    <property type="match status" value="1"/>
</dbReference>
<dbReference type="GO" id="GO:0015450">
    <property type="term" value="F:protein-transporting ATPase activity"/>
    <property type="evidence" value="ECO:0007669"/>
    <property type="project" value="UniProtKB-UniRule"/>
</dbReference>
<comment type="function">
    <text evidence="9">Involved in protein export. Participates in an early event of protein translocation.</text>
</comment>
<dbReference type="EMBL" id="MHIG01000021">
    <property type="protein sequence ID" value="OGY46890.1"/>
    <property type="molecule type" value="Genomic_DNA"/>
</dbReference>
<keyword evidence="7 9" id="KW-0811">Translocation</keyword>
<dbReference type="InterPro" id="IPR004692">
    <property type="entry name" value="SecG"/>
</dbReference>
<proteinExistence type="inferred from homology"/>
<evidence type="ECO:0000256" key="7">
    <source>
        <dbReference type="ARBA" id="ARBA00023010"/>
    </source>
</evidence>
<keyword evidence="4 9" id="KW-0812">Transmembrane</keyword>
<evidence type="ECO:0000256" key="4">
    <source>
        <dbReference type="ARBA" id="ARBA00022692"/>
    </source>
</evidence>
<dbReference type="NCBIfam" id="TIGR00810">
    <property type="entry name" value="secG"/>
    <property type="match status" value="1"/>
</dbReference>
<comment type="caution">
    <text evidence="9">Lacks conserved residue(s) required for the propagation of feature annotation.</text>
</comment>
<name>A0A1G1Y561_9BACT</name>
<evidence type="ECO:0000256" key="5">
    <source>
        <dbReference type="ARBA" id="ARBA00022927"/>
    </source>
</evidence>
<accession>A0A1G1Y561</accession>
<sequence>MILDILLLVIAVLLVTVVLMQNRGAGLGASFGGQGGISQTRRGGEKVLHVITITLSIAFLLTAFANTIY</sequence>
<dbReference type="PRINTS" id="PR01651">
    <property type="entry name" value="SECGEXPORT"/>
</dbReference>